<evidence type="ECO:0000313" key="2">
    <source>
        <dbReference type="Proteomes" id="UP000183639"/>
    </source>
</evidence>
<dbReference type="Proteomes" id="UP000183639">
    <property type="component" value="Unassembled WGS sequence"/>
</dbReference>
<reference evidence="1 2" key="1">
    <citation type="submission" date="2016-10" db="EMBL/GenBank/DDBJ databases">
        <authorList>
            <person name="de Groot N.N."/>
        </authorList>
    </citation>
    <scope>NUCLEOTIDE SEQUENCE [LARGE SCALE GENOMIC DNA]</scope>
    <source>
        <strain evidence="1 2">Z108</strain>
    </source>
</reference>
<organism evidence="1 2">
    <name type="scientific">Selenomonas ruminantium</name>
    <dbReference type="NCBI Taxonomy" id="971"/>
    <lineage>
        <taxon>Bacteria</taxon>
        <taxon>Bacillati</taxon>
        <taxon>Bacillota</taxon>
        <taxon>Negativicutes</taxon>
        <taxon>Selenomonadales</taxon>
        <taxon>Selenomonadaceae</taxon>
        <taxon>Selenomonas</taxon>
    </lineage>
</organism>
<dbReference type="EMBL" id="FOQK01000009">
    <property type="protein sequence ID" value="SFH94654.1"/>
    <property type="molecule type" value="Genomic_DNA"/>
</dbReference>
<protein>
    <submittedName>
        <fullName evidence="1">Uncharacterized protein</fullName>
    </submittedName>
</protein>
<proteinExistence type="predicted"/>
<name>A0A1I3E6S0_SELRU</name>
<dbReference type="RefSeq" id="WP_075443018.1">
    <property type="nucleotide sequence ID" value="NZ_FOQK01000009.1"/>
</dbReference>
<gene>
    <name evidence="1" type="ORF">SAMN04487861_10935</name>
</gene>
<accession>A0A1I3E6S0</accession>
<sequence>MKYIVIVFLFVALTGIGQVFMNHDIYDSRKQEERVVFQECAIPPDAIEVGDKSYEKYKTIAIIKKYKVSQAEEQIEKYYQEKLTSTGWERIENKDGVHYRRDNLAIFIEYDMPFVEVSLLYVGADKGL</sequence>
<dbReference type="OrthoDB" id="1667387at2"/>
<dbReference type="AlphaFoldDB" id="A0A1I3E6S0"/>
<evidence type="ECO:0000313" key="1">
    <source>
        <dbReference type="EMBL" id="SFH94654.1"/>
    </source>
</evidence>